<dbReference type="RefSeq" id="WP_130510392.1">
    <property type="nucleotide sequence ID" value="NZ_SHKY01000001.1"/>
</dbReference>
<evidence type="ECO:0000256" key="3">
    <source>
        <dbReference type="ARBA" id="ARBA00022840"/>
    </source>
</evidence>
<sequence length="421" mass="46246">MEAPGRVVLVDVYAPSRRLAPKFREQGYECVRVQSTAQVPRVYRGGSWPAEDFVDNVVHGGDIEATADRLMRHRPVAVLAAGESGVELADALSERIGTPTNGTRMSAARRDKFLMIEALHQAGVPAARQMLVEDVDAVRAWHEKLGGTVVLKPTRSAASVGVTFCDTPEESASAYLKLRDAESVFSEPNSGVVAQEALVGTEYMVDTVSRDGVHVVADIWRTTRINVNGASDLVDGIYLMPSTGPVQETLVAYARRVLDALDIRYGMAHLEIRLTPSGPRLVEVGARMAGADLPHYASSAIGRSQLDWAVDAYLRPDEFRALADQPYQLRRFFATVPMLSPVEGRLRRYRPESIAAIRSMESFVQILEAVQPGGPLRRTVDDMTIPMAVNLQHEVEEVVLRDSRTLRYLDGAGFYECEPAA</sequence>
<evidence type="ECO:0000313" key="6">
    <source>
        <dbReference type="EMBL" id="RZU51652.1"/>
    </source>
</evidence>
<keyword evidence="2 4" id="KW-0547">Nucleotide-binding</keyword>
<name>A0A4Q7ZL22_9ACTN</name>
<dbReference type="SUPFAM" id="SSF56059">
    <property type="entry name" value="Glutathione synthetase ATP-binding domain-like"/>
    <property type="match status" value="1"/>
</dbReference>
<dbReference type="GO" id="GO:0005524">
    <property type="term" value="F:ATP binding"/>
    <property type="evidence" value="ECO:0007669"/>
    <property type="project" value="UniProtKB-UniRule"/>
</dbReference>
<dbReference type="PANTHER" id="PTHR43585">
    <property type="entry name" value="FUMIPYRROLE BIOSYNTHESIS PROTEIN C"/>
    <property type="match status" value="1"/>
</dbReference>
<organism evidence="6 7">
    <name type="scientific">Krasilnikovia cinnamomea</name>
    <dbReference type="NCBI Taxonomy" id="349313"/>
    <lineage>
        <taxon>Bacteria</taxon>
        <taxon>Bacillati</taxon>
        <taxon>Actinomycetota</taxon>
        <taxon>Actinomycetes</taxon>
        <taxon>Micromonosporales</taxon>
        <taxon>Micromonosporaceae</taxon>
        <taxon>Krasilnikovia</taxon>
    </lineage>
</organism>
<dbReference type="AlphaFoldDB" id="A0A4Q7ZL22"/>
<keyword evidence="1" id="KW-0436">Ligase</keyword>
<evidence type="ECO:0000259" key="5">
    <source>
        <dbReference type="PROSITE" id="PS50975"/>
    </source>
</evidence>
<dbReference type="PANTHER" id="PTHR43585:SF2">
    <property type="entry name" value="ATP-GRASP ENZYME FSQD"/>
    <property type="match status" value="1"/>
</dbReference>
<protein>
    <submittedName>
        <fullName evidence="6">ATP-grasp domain-containing protein</fullName>
    </submittedName>
</protein>
<accession>A0A4Q7ZL22</accession>
<dbReference type="Pfam" id="PF13535">
    <property type="entry name" value="ATP-grasp_4"/>
    <property type="match status" value="1"/>
</dbReference>
<dbReference type="EMBL" id="SHKY01000001">
    <property type="protein sequence ID" value="RZU51652.1"/>
    <property type="molecule type" value="Genomic_DNA"/>
</dbReference>
<dbReference type="Gene3D" id="3.30.470.20">
    <property type="entry name" value="ATP-grasp fold, B domain"/>
    <property type="match status" value="1"/>
</dbReference>
<dbReference type="OrthoDB" id="24041at2"/>
<evidence type="ECO:0000256" key="4">
    <source>
        <dbReference type="PROSITE-ProRule" id="PRU00409"/>
    </source>
</evidence>
<dbReference type="Proteomes" id="UP000292564">
    <property type="component" value="Unassembled WGS sequence"/>
</dbReference>
<keyword evidence="7" id="KW-1185">Reference proteome</keyword>
<keyword evidence="3 4" id="KW-0067">ATP-binding</keyword>
<dbReference type="InterPro" id="IPR052032">
    <property type="entry name" value="ATP-dep_AA_Ligase"/>
</dbReference>
<evidence type="ECO:0000313" key="7">
    <source>
        <dbReference type="Proteomes" id="UP000292564"/>
    </source>
</evidence>
<dbReference type="InterPro" id="IPR011761">
    <property type="entry name" value="ATP-grasp"/>
</dbReference>
<dbReference type="GO" id="GO:0046872">
    <property type="term" value="F:metal ion binding"/>
    <property type="evidence" value="ECO:0007669"/>
    <property type="project" value="InterPro"/>
</dbReference>
<reference evidence="6 7" key="1">
    <citation type="submission" date="2019-02" db="EMBL/GenBank/DDBJ databases">
        <title>Sequencing the genomes of 1000 actinobacteria strains.</title>
        <authorList>
            <person name="Klenk H.-P."/>
        </authorList>
    </citation>
    <scope>NUCLEOTIDE SEQUENCE [LARGE SCALE GENOMIC DNA]</scope>
    <source>
        <strain evidence="6 7">DSM 45162</strain>
    </source>
</reference>
<dbReference type="PROSITE" id="PS50975">
    <property type="entry name" value="ATP_GRASP"/>
    <property type="match status" value="1"/>
</dbReference>
<evidence type="ECO:0000256" key="2">
    <source>
        <dbReference type="ARBA" id="ARBA00022741"/>
    </source>
</evidence>
<evidence type="ECO:0000256" key="1">
    <source>
        <dbReference type="ARBA" id="ARBA00022598"/>
    </source>
</evidence>
<feature type="domain" description="ATP-grasp" evidence="5">
    <location>
        <begin position="116"/>
        <end position="314"/>
    </location>
</feature>
<gene>
    <name evidence="6" type="ORF">EV385_3485</name>
</gene>
<dbReference type="GO" id="GO:0016874">
    <property type="term" value="F:ligase activity"/>
    <property type="evidence" value="ECO:0007669"/>
    <property type="project" value="UniProtKB-KW"/>
</dbReference>
<proteinExistence type="predicted"/>
<comment type="caution">
    <text evidence="6">The sequence shown here is derived from an EMBL/GenBank/DDBJ whole genome shotgun (WGS) entry which is preliminary data.</text>
</comment>